<gene>
    <name evidence="2" type="ORF">IPOD504_LOCUS3809</name>
</gene>
<evidence type="ECO:0000313" key="2">
    <source>
        <dbReference type="EMBL" id="CAH2042425.1"/>
    </source>
</evidence>
<keyword evidence="3" id="KW-1185">Reference proteome</keyword>
<name>A0ABN8I0I2_9NEOP</name>
<proteinExistence type="predicted"/>
<organism evidence="2 3">
    <name type="scientific">Iphiclides podalirius</name>
    <name type="common">scarce swallowtail</name>
    <dbReference type="NCBI Taxonomy" id="110791"/>
    <lineage>
        <taxon>Eukaryota</taxon>
        <taxon>Metazoa</taxon>
        <taxon>Ecdysozoa</taxon>
        <taxon>Arthropoda</taxon>
        <taxon>Hexapoda</taxon>
        <taxon>Insecta</taxon>
        <taxon>Pterygota</taxon>
        <taxon>Neoptera</taxon>
        <taxon>Endopterygota</taxon>
        <taxon>Lepidoptera</taxon>
        <taxon>Glossata</taxon>
        <taxon>Ditrysia</taxon>
        <taxon>Papilionoidea</taxon>
        <taxon>Papilionidae</taxon>
        <taxon>Papilioninae</taxon>
        <taxon>Iphiclides</taxon>
    </lineage>
</organism>
<dbReference type="EMBL" id="OW152826">
    <property type="protein sequence ID" value="CAH2042425.1"/>
    <property type="molecule type" value="Genomic_DNA"/>
</dbReference>
<feature type="non-terminal residue" evidence="2">
    <location>
        <position position="1"/>
    </location>
</feature>
<sequence>MNQSKRRQKTPGVTKALHRIQKTPLYQDVSSLITTVIKKLVVLLIVVAACSALPFERELTPNAHAIPEYALNRATPPQHQKSAPDTSDLKTDSSLWWNTGYLYPFTYTKFYTPT</sequence>
<dbReference type="Proteomes" id="UP000837857">
    <property type="component" value="Chromosome 14"/>
</dbReference>
<evidence type="ECO:0000256" key="1">
    <source>
        <dbReference type="SAM" id="MobiDB-lite"/>
    </source>
</evidence>
<feature type="region of interest" description="Disordered" evidence="1">
    <location>
        <begin position="71"/>
        <end position="90"/>
    </location>
</feature>
<reference evidence="2" key="1">
    <citation type="submission" date="2022-03" db="EMBL/GenBank/DDBJ databases">
        <authorList>
            <person name="Martin H S."/>
        </authorList>
    </citation>
    <scope>NUCLEOTIDE SEQUENCE</scope>
</reference>
<feature type="compositionally biased region" description="Polar residues" evidence="1">
    <location>
        <begin position="75"/>
        <end position="85"/>
    </location>
</feature>
<protein>
    <submittedName>
        <fullName evidence="2">Uncharacterized protein</fullName>
    </submittedName>
</protein>
<evidence type="ECO:0000313" key="3">
    <source>
        <dbReference type="Proteomes" id="UP000837857"/>
    </source>
</evidence>
<accession>A0ABN8I0I2</accession>